<comment type="caution">
    <text evidence="1">The sequence shown here is derived from an EMBL/GenBank/DDBJ whole genome shotgun (WGS) entry which is preliminary data.</text>
</comment>
<proteinExistence type="predicted"/>
<dbReference type="AlphaFoldDB" id="A0A699VY36"/>
<protein>
    <recommendedName>
        <fullName evidence="2">Reverse transcriptase domain-containing protein</fullName>
    </recommendedName>
</protein>
<evidence type="ECO:0000313" key="1">
    <source>
        <dbReference type="EMBL" id="GFD36844.1"/>
    </source>
</evidence>
<organism evidence="1">
    <name type="scientific">Tanacetum cinerariifolium</name>
    <name type="common">Dalmatian daisy</name>
    <name type="synonym">Chrysanthemum cinerariifolium</name>
    <dbReference type="NCBI Taxonomy" id="118510"/>
    <lineage>
        <taxon>Eukaryota</taxon>
        <taxon>Viridiplantae</taxon>
        <taxon>Streptophyta</taxon>
        <taxon>Embryophyta</taxon>
        <taxon>Tracheophyta</taxon>
        <taxon>Spermatophyta</taxon>
        <taxon>Magnoliopsida</taxon>
        <taxon>eudicotyledons</taxon>
        <taxon>Gunneridae</taxon>
        <taxon>Pentapetalae</taxon>
        <taxon>asterids</taxon>
        <taxon>campanulids</taxon>
        <taxon>Asterales</taxon>
        <taxon>Asteraceae</taxon>
        <taxon>Asteroideae</taxon>
        <taxon>Anthemideae</taxon>
        <taxon>Anthemidinae</taxon>
        <taxon>Tanacetum</taxon>
    </lineage>
</organism>
<reference evidence="1" key="1">
    <citation type="journal article" date="2019" name="Sci. Rep.">
        <title>Draft genome of Tanacetum cinerariifolium, the natural source of mosquito coil.</title>
        <authorList>
            <person name="Yamashiro T."/>
            <person name="Shiraishi A."/>
            <person name="Satake H."/>
            <person name="Nakayama K."/>
        </authorList>
    </citation>
    <scope>NUCLEOTIDE SEQUENCE</scope>
</reference>
<evidence type="ECO:0008006" key="2">
    <source>
        <dbReference type="Google" id="ProtNLM"/>
    </source>
</evidence>
<feature type="non-terminal residue" evidence="1">
    <location>
        <position position="65"/>
    </location>
</feature>
<gene>
    <name evidence="1" type="ORF">Tci_908813</name>
</gene>
<sequence>MKAVTTRSGLAYEEPLIHTNSPLEKVVERDIEETTDQEHSNCQGTTAHIQPPVVSISILEPVGGW</sequence>
<dbReference type="EMBL" id="BKCJ011477163">
    <property type="protein sequence ID" value="GFD36844.1"/>
    <property type="molecule type" value="Genomic_DNA"/>
</dbReference>
<accession>A0A699VY36</accession>
<name>A0A699VY36_TANCI</name>